<organism evidence="1 2">
    <name type="scientific">Methylorubrum populi (strain ATCC BAA-705 / NCIMB 13946 / BJ001)</name>
    <name type="common">Methylobacterium populi</name>
    <dbReference type="NCBI Taxonomy" id="441620"/>
    <lineage>
        <taxon>Bacteria</taxon>
        <taxon>Pseudomonadati</taxon>
        <taxon>Pseudomonadota</taxon>
        <taxon>Alphaproteobacteria</taxon>
        <taxon>Hyphomicrobiales</taxon>
        <taxon>Methylobacteriaceae</taxon>
        <taxon>Methylorubrum</taxon>
    </lineage>
</organism>
<dbReference type="Proteomes" id="UP000007136">
    <property type="component" value="Chromosome"/>
</dbReference>
<name>B1Z8S4_METPB</name>
<evidence type="ECO:0000313" key="1">
    <source>
        <dbReference type="EMBL" id="ACB83226.1"/>
    </source>
</evidence>
<sequence length="51" mass="5452">MAVSAATLIVQSRTNQPNCPIRRVLRAGEADTNAGFAAGRRALINDIRFPA</sequence>
<gene>
    <name evidence="1" type="ordered locus">Mpop_5130</name>
</gene>
<dbReference type="AlphaFoldDB" id="B1Z8S4"/>
<dbReference type="KEGG" id="mpo:Mpop_5130"/>
<dbReference type="EMBL" id="CP001029">
    <property type="protein sequence ID" value="ACB83226.1"/>
    <property type="molecule type" value="Genomic_DNA"/>
</dbReference>
<reference evidence="1" key="1">
    <citation type="submission" date="2008-04" db="EMBL/GenBank/DDBJ databases">
        <title>Complete sequence of chromosome of Methylobacterium populi BJ001.</title>
        <authorList>
            <consortium name="US DOE Joint Genome Institute"/>
            <person name="Copeland A."/>
            <person name="Lucas S."/>
            <person name="Lapidus A."/>
            <person name="Glavina del Rio T."/>
            <person name="Dalin E."/>
            <person name="Tice H."/>
            <person name="Bruce D."/>
            <person name="Goodwin L."/>
            <person name="Pitluck S."/>
            <person name="Chertkov O."/>
            <person name="Brettin T."/>
            <person name="Detter J.C."/>
            <person name="Han C."/>
            <person name="Kuske C.R."/>
            <person name="Schmutz J."/>
            <person name="Larimer F."/>
            <person name="Land M."/>
            <person name="Hauser L."/>
            <person name="Kyrpides N."/>
            <person name="Mikhailova N."/>
            <person name="Marx C."/>
            <person name="Richardson P."/>
        </authorList>
    </citation>
    <scope>NUCLEOTIDE SEQUENCE [LARGE SCALE GENOMIC DNA]</scope>
    <source>
        <strain evidence="1">BJ001</strain>
    </source>
</reference>
<evidence type="ECO:0000313" key="2">
    <source>
        <dbReference type="Proteomes" id="UP000007136"/>
    </source>
</evidence>
<proteinExistence type="predicted"/>
<protein>
    <submittedName>
        <fullName evidence="1">Uncharacterized protein</fullName>
    </submittedName>
</protein>
<accession>B1Z8S4</accession>
<dbReference type="HOGENOM" id="CLU_3100754_0_0_5"/>